<evidence type="ECO:0000313" key="2">
    <source>
        <dbReference type="Proteomes" id="UP001189122"/>
    </source>
</evidence>
<dbReference type="EMBL" id="CACRZD030000004">
    <property type="protein sequence ID" value="CAA6657973.1"/>
    <property type="molecule type" value="Genomic_DNA"/>
</dbReference>
<proteinExistence type="predicted"/>
<protein>
    <submittedName>
        <fullName evidence="1">Uncharacterized protein</fullName>
    </submittedName>
</protein>
<dbReference type="EMBL" id="LR743591">
    <property type="protein sequence ID" value="CAA2618256.1"/>
    <property type="molecule type" value="Genomic_DNA"/>
</dbReference>
<dbReference type="Proteomes" id="UP001189122">
    <property type="component" value="Unassembled WGS sequence"/>
</dbReference>
<gene>
    <name evidence="1" type="ORF">SI7747_04004423</name>
</gene>
<organism evidence="1">
    <name type="scientific">Spirodela intermedia</name>
    <name type="common">Intermediate duckweed</name>
    <dbReference type="NCBI Taxonomy" id="51605"/>
    <lineage>
        <taxon>Eukaryota</taxon>
        <taxon>Viridiplantae</taxon>
        <taxon>Streptophyta</taxon>
        <taxon>Embryophyta</taxon>
        <taxon>Tracheophyta</taxon>
        <taxon>Spermatophyta</taxon>
        <taxon>Magnoliopsida</taxon>
        <taxon>Liliopsida</taxon>
        <taxon>Araceae</taxon>
        <taxon>Lemnoideae</taxon>
        <taxon>Spirodela</taxon>
    </lineage>
</organism>
<accession>A0A7I8IKP6</accession>
<evidence type="ECO:0000313" key="1">
    <source>
        <dbReference type="EMBL" id="CAA2618256.1"/>
    </source>
</evidence>
<keyword evidence="2" id="KW-1185">Reference proteome</keyword>
<reference evidence="1 2" key="1">
    <citation type="submission" date="2019-12" db="EMBL/GenBank/DDBJ databases">
        <authorList>
            <person name="Scholz U."/>
            <person name="Mascher M."/>
            <person name="Fiebig A."/>
        </authorList>
    </citation>
    <scope>NUCLEOTIDE SEQUENCE</scope>
</reference>
<dbReference type="AlphaFoldDB" id="A0A7I8IKP6"/>
<name>A0A7I8IKP6_SPIIN</name>
<sequence>MFSLIRLCYRFSPLRTPGDALKIHGKRSWKKHPVRKNGVESQVLVFSSSGEGTKDYITAPARLREKGIAESRRMSTTRGTLPLHITGLENIIRK</sequence>